<dbReference type="RefSeq" id="WP_015424455.1">
    <property type="nucleotide sequence ID" value="NC_020449.1"/>
</dbReference>
<accession>B0VGY1</accession>
<dbReference type="EMBL" id="CU466930">
    <property type="protein sequence ID" value="CAO80596.1"/>
    <property type="molecule type" value="Genomic_DNA"/>
</dbReference>
<reference evidence="1 2" key="1">
    <citation type="journal article" date="2008" name="J. Bacteriol.">
        <title>'Candidatus Cloacamonas acidaminovorans': genome sequence reconstruction provides a first glimpse of a new bacterial division.</title>
        <authorList>
            <person name="Pelletier E."/>
            <person name="Kreimeyer A."/>
            <person name="Bocs S."/>
            <person name="Rouy Z."/>
            <person name="Gyapay G."/>
            <person name="Chouari R."/>
            <person name="Riviere D."/>
            <person name="Ganesan A."/>
            <person name="Daegelen P."/>
            <person name="Sghir A."/>
            <person name="Cohen G.N."/>
            <person name="Medigue C."/>
            <person name="Weissenbach J."/>
            <person name="Le Paslier D."/>
        </authorList>
    </citation>
    <scope>NUCLEOTIDE SEQUENCE [LARGE SCALE GENOMIC DNA]</scope>
    <source>
        <strain evidence="2">Evry</strain>
    </source>
</reference>
<proteinExistence type="predicted"/>
<evidence type="ECO:0000313" key="1">
    <source>
        <dbReference type="EMBL" id="CAO80596.1"/>
    </source>
</evidence>
<dbReference type="KEGG" id="caci:CLOAM0713"/>
<dbReference type="HOGENOM" id="CLU_114057_1_0_0"/>
<dbReference type="InterPro" id="IPR036102">
    <property type="entry name" value="OsmC/Ohrsf"/>
</dbReference>
<dbReference type="Pfam" id="PF02566">
    <property type="entry name" value="OsmC"/>
    <property type="match status" value="1"/>
</dbReference>
<dbReference type="Proteomes" id="UP000002019">
    <property type="component" value="Chromosome"/>
</dbReference>
<evidence type="ECO:0000313" key="2">
    <source>
        <dbReference type="Proteomes" id="UP000002019"/>
    </source>
</evidence>
<keyword evidence="2" id="KW-1185">Reference proteome</keyword>
<dbReference type="SUPFAM" id="SSF82784">
    <property type="entry name" value="OsmC-like"/>
    <property type="match status" value="1"/>
</dbReference>
<name>B0VGY1_CLOAI</name>
<gene>
    <name evidence="1" type="ordered locus">CLOAM0713</name>
</gene>
<dbReference type="eggNOG" id="COG1765">
    <property type="taxonomic scope" value="Bacteria"/>
</dbReference>
<dbReference type="PANTHER" id="PTHR34352">
    <property type="entry name" value="PROTEIN YHFA"/>
    <property type="match status" value="1"/>
</dbReference>
<dbReference type="AlphaFoldDB" id="B0VGY1"/>
<dbReference type="STRING" id="459349.CLOAM0713"/>
<dbReference type="PANTHER" id="PTHR34352:SF1">
    <property type="entry name" value="PROTEIN YHFA"/>
    <property type="match status" value="1"/>
</dbReference>
<organism evidence="1 2">
    <name type="scientific">Cloacimonas acidaminovorans (strain Evry)</name>
    <dbReference type="NCBI Taxonomy" id="459349"/>
    <lineage>
        <taxon>Bacteria</taxon>
        <taxon>Pseudomonadati</taxon>
        <taxon>Candidatus Cloacimonadota</taxon>
        <taxon>Candidatus Cloacimonadia</taxon>
        <taxon>Candidatus Cloacimonadales</taxon>
        <taxon>Candidatus Cloacimonadaceae</taxon>
        <taxon>Candidatus Cloacimonas</taxon>
    </lineage>
</organism>
<dbReference type="Gene3D" id="3.30.300.20">
    <property type="match status" value="1"/>
</dbReference>
<protein>
    <submittedName>
        <fullName evidence="1">Uncharacterized protein</fullName>
    </submittedName>
</protein>
<dbReference type="OrthoDB" id="9804010at2"/>
<dbReference type="InterPro" id="IPR003718">
    <property type="entry name" value="OsmC/Ohr_fam"/>
</dbReference>
<sequence>MSTYVKTVWSGGMSFTAEVNGHKLIMDADPYFGGTDQGPRPKPLLLAALSGCSGMDIVSILEKMGIKDYNLEMDARGESATEHPIIYHTITLTYNFQGNNLPAEKIVKAVKLSLEKYCAVNAMLKKAAKIIPKIYINNLEVPL</sequence>
<dbReference type="InterPro" id="IPR015946">
    <property type="entry name" value="KH_dom-like_a/b"/>
</dbReference>